<comment type="caution">
    <text evidence="2">The sequence shown here is derived from an EMBL/GenBank/DDBJ whole genome shotgun (WGS) entry which is preliminary data.</text>
</comment>
<accession>A0A329BTH3</accession>
<gene>
    <name evidence="2" type="ORF">BX591_1164</name>
</gene>
<dbReference type="PROSITE" id="PS51257">
    <property type="entry name" value="PROKAR_LIPOPROTEIN"/>
    <property type="match status" value="1"/>
</dbReference>
<dbReference type="InterPro" id="IPR050582">
    <property type="entry name" value="HAD-like_SerB"/>
</dbReference>
<protein>
    <submittedName>
        <fullName evidence="2">Haloacid dehalogenase-like hydrolase</fullName>
    </submittedName>
</protein>
<reference evidence="2 3" key="1">
    <citation type="submission" date="2018-06" db="EMBL/GenBank/DDBJ databases">
        <title>Genomic Encyclopedia of Type Strains, Phase III (KMG-III): the genomes of soil and plant-associated and newly described type strains.</title>
        <authorList>
            <person name="Whitman W."/>
        </authorList>
    </citation>
    <scope>NUCLEOTIDE SEQUENCE [LARGE SCALE GENOMIC DNA]</scope>
    <source>
        <strain evidence="2 3">LMG 23644</strain>
    </source>
</reference>
<keyword evidence="1" id="KW-0732">Signal</keyword>
<dbReference type="Pfam" id="PF12710">
    <property type="entry name" value="HAD"/>
    <property type="match status" value="1"/>
</dbReference>
<feature type="signal peptide" evidence="1">
    <location>
        <begin position="1"/>
        <end position="21"/>
    </location>
</feature>
<name>A0A329BTH3_9BURK</name>
<dbReference type="InterPro" id="IPR023214">
    <property type="entry name" value="HAD_sf"/>
</dbReference>
<dbReference type="AlphaFoldDB" id="A0A329BTH3"/>
<dbReference type="RefSeq" id="WP_111933353.1">
    <property type="nucleotide sequence ID" value="NZ_CADFFP010000019.1"/>
</dbReference>
<keyword evidence="2" id="KW-0378">Hydrolase</keyword>
<dbReference type="OrthoDB" id="9799365at2"/>
<dbReference type="InterPro" id="IPR036412">
    <property type="entry name" value="HAD-like_sf"/>
</dbReference>
<dbReference type="SUPFAM" id="SSF56784">
    <property type="entry name" value="HAD-like"/>
    <property type="match status" value="1"/>
</dbReference>
<sequence>MIRTMHRYCIALAVVVLSACSVTPRHDVSESPAGALTAASLASWNDSATKRSIVDFVQLVTTPESKDFIPRADRIAVFDNDGTLWPEQPASVQLVFALQRVKTVAGKHPEWKRQEPFRSILKGNLKSIAASGDTGSMRVLAAAHAGMTSDQFAALVHEWFDSASDPRFNRLYADLAYQPMLELLAYLRANGFKTYLVTGSDVEFVRDLAQRVYGIPPEQVIGSTVKYRYAQTNGAVSLTRLAQVDNLVDGSAKPLAVDRVIGRRPVIAFGNSDGDVPMLEWTSAGDGPRLAALVHHTDAEREYAYDRTSKSGKLDKGLDEAATKGWLVVDMKGDWKTVFKPDATASGAAAGGAPTATPAPAN</sequence>
<proteinExistence type="predicted"/>
<feature type="chain" id="PRO_5016256394" evidence="1">
    <location>
        <begin position="22"/>
        <end position="362"/>
    </location>
</feature>
<dbReference type="EMBL" id="QLTK01000016">
    <property type="protein sequence ID" value="RAS25207.1"/>
    <property type="molecule type" value="Genomic_DNA"/>
</dbReference>
<dbReference type="GO" id="GO:0016787">
    <property type="term" value="F:hydrolase activity"/>
    <property type="evidence" value="ECO:0007669"/>
    <property type="project" value="UniProtKB-KW"/>
</dbReference>
<dbReference type="Gene3D" id="3.40.50.1000">
    <property type="entry name" value="HAD superfamily/HAD-like"/>
    <property type="match status" value="1"/>
</dbReference>
<evidence type="ECO:0000313" key="3">
    <source>
        <dbReference type="Proteomes" id="UP000248918"/>
    </source>
</evidence>
<dbReference type="PANTHER" id="PTHR43344">
    <property type="entry name" value="PHOSPHOSERINE PHOSPHATASE"/>
    <property type="match status" value="1"/>
</dbReference>
<dbReference type="Proteomes" id="UP000248918">
    <property type="component" value="Unassembled WGS sequence"/>
</dbReference>
<evidence type="ECO:0000313" key="2">
    <source>
        <dbReference type="EMBL" id="RAS25207.1"/>
    </source>
</evidence>
<organism evidence="2 3">
    <name type="scientific">Paraburkholderia bryophila</name>
    <dbReference type="NCBI Taxonomy" id="420952"/>
    <lineage>
        <taxon>Bacteria</taxon>
        <taxon>Pseudomonadati</taxon>
        <taxon>Pseudomonadota</taxon>
        <taxon>Betaproteobacteria</taxon>
        <taxon>Burkholderiales</taxon>
        <taxon>Burkholderiaceae</taxon>
        <taxon>Paraburkholderia</taxon>
    </lineage>
</organism>
<evidence type="ECO:0000256" key="1">
    <source>
        <dbReference type="SAM" id="SignalP"/>
    </source>
</evidence>